<evidence type="ECO:0000256" key="13">
    <source>
        <dbReference type="HAMAP-Rule" id="MF_00068"/>
    </source>
</evidence>
<reference evidence="15 16" key="1">
    <citation type="submission" date="2019-09" db="EMBL/GenBank/DDBJ databases">
        <authorList>
            <person name="Li Y."/>
        </authorList>
    </citation>
    <scope>NUCLEOTIDE SEQUENCE [LARGE SCALE GENOMIC DNA]</scope>
    <source>
        <strain evidence="15 16">L3-3HA</strain>
    </source>
</reference>
<organism evidence="15 16">
    <name type="scientific">Affinibrenneria salicis</name>
    <dbReference type="NCBI Taxonomy" id="2590031"/>
    <lineage>
        <taxon>Bacteria</taxon>
        <taxon>Pseudomonadati</taxon>
        <taxon>Pseudomonadota</taxon>
        <taxon>Gammaproteobacteria</taxon>
        <taxon>Enterobacterales</taxon>
        <taxon>Pectobacteriaceae</taxon>
        <taxon>Affinibrenneria</taxon>
    </lineage>
</organism>
<dbReference type="Proteomes" id="UP000335415">
    <property type="component" value="Unassembled WGS sequence"/>
</dbReference>
<dbReference type="InterPro" id="IPR000408">
    <property type="entry name" value="Reg_chr_condens"/>
</dbReference>
<comment type="induction">
    <text evidence="13">Induced by MurNAc 6-phosphate that releases the repressor MurR from the DNA. Repressed by MurR in the absence of MurNAc 6-phosphate.</text>
</comment>
<dbReference type="GO" id="GO:0009254">
    <property type="term" value="P:peptidoglycan turnover"/>
    <property type="evidence" value="ECO:0007669"/>
    <property type="project" value="UniProtKB-UniRule"/>
</dbReference>
<comment type="subunit">
    <text evidence="1 13">Homodimer.</text>
</comment>
<dbReference type="HAMAP" id="MF_00068">
    <property type="entry name" value="MurQ"/>
    <property type="match status" value="1"/>
</dbReference>
<dbReference type="InterPro" id="IPR046348">
    <property type="entry name" value="SIS_dom_sf"/>
</dbReference>
<dbReference type="InterPro" id="IPR005486">
    <property type="entry name" value="Glucokinase_regulatory_CS"/>
</dbReference>
<dbReference type="PROSITE" id="PS51464">
    <property type="entry name" value="SIS"/>
    <property type="match status" value="1"/>
</dbReference>
<dbReference type="Pfam" id="PF22645">
    <property type="entry name" value="GKRP_SIS_N"/>
    <property type="match status" value="1"/>
</dbReference>
<comment type="miscellaneous">
    <text evidence="13">A lyase-type mechanism (elimination/hydration) is suggested for the cleavage of the lactyl ether bond of MurNAc 6-phosphate, with the formation of an alpha,beta-unsaturated aldehyde intermediate with (E)-stereochemistry, followed by the syn addition of water to give product.</text>
</comment>
<dbReference type="InterPro" id="IPR001347">
    <property type="entry name" value="SIS_dom"/>
</dbReference>
<dbReference type="EC" id="4.2.1.126" evidence="9 13"/>
<comment type="function">
    <text evidence="13">Specifically catalyzes the cleavage of the D-lactyl ether substituent of MurNAc 6-phosphate, producing GlcNAc 6-phosphate and D-lactate. Together with AnmK, is also required for the utilization of anhydro-N-acetylmuramic acid (anhMurNAc) either imported from the medium or derived from its own cell wall murein, and thus plays a role in cell wall recycling.</text>
</comment>
<sequence length="307" mass="32599">MRRNELLNVLEKLVSEQRNENTRNIDALPAEEIVRLINHEDRLVAQAVAAELPAIAAAVSRIVETFHRGGRLIYQGAGTSGRLGVLDASECPPTFGVPDGMVIGIIAGGDHALRNAVEGAEDNAPAGADDLRRFELDARDTLVGIAVSGRTPYVLGGLSYARAQGAATIALTCNPHSPMAELSDIAIAPIVGPEVLTGSTRLKSGTAQKMVLNMLSTASMVLLGKCYQNLMVDVQASNEKLRARAIRIVAQATGCDVQQAETALTAADNQAKLAIMMILSGLERPQAERLLAQNRGRLQTALHRSDA</sequence>
<evidence type="ECO:0000313" key="15">
    <source>
        <dbReference type="EMBL" id="KAA8997675.1"/>
    </source>
</evidence>
<dbReference type="UniPathway" id="UPA00544"/>
<dbReference type="OrthoDB" id="9813395at2"/>
<evidence type="ECO:0000256" key="3">
    <source>
        <dbReference type="ARBA" id="ARBA00023277"/>
    </source>
</evidence>
<evidence type="ECO:0000259" key="14">
    <source>
        <dbReference type="PROSITE" id="PS51464"/>
    </source>
</evidence>
<dbReference type="GO" id="GO:0097175">
    <property type="term" value="P:1,6-anhydro-N-acetyl-beta-muramic acid catabolic process"/>
    <property type="evidence" value="ECO:0007669"/>
    <property type="project" value="UniProtKB-UniRule"/>
</dbReference>
<evidence type="ECO:0000256" key="6">
    <source>
        <dbReference type="ARBA" id="ARBA00060532"/>
    </source>
</evidence>
<comment type="similarity">
    <text evidence="8 13">Belongs to the GCKR-like family. MurNAc-6-P etherase subfamily.</text>
</comment>
<comment type="pathway">
    <text evidence="4 13">Cell wall biogenesis; peptidoglycan recycling.</text>
</comment>
<dbReference type="FunFam" id="3.40.50.10490:FF:000014">
    <property type="entry name" value="N-acetylmuramic acid 6-phosphate etherase"/>
    <property type="match status" value="1"/>
</dbReference>
<dbReference type="AlphaFoldDB" id="A0A5J5FW19"/>
<evidence type="ECO:0000256" key="2">
    <source>
        <dbReference type="ARBA" id="ARBA00023239"/>
    </source>
</evidence>
<evidence type="ECO:0000256" key="4">
    <source>
        <dbReference type="ARBA" id="ARBA00037880"/>
    </source>
</evidence>
<dbReference type="NCBIfam" id="NF003915">
    <property type="entry name" value="PRK05441.1"/>
    <property type="match status" value="1"/>
</dbReference>
<evidence type="ECO:0000256" key="9">
    <source>
        <dbReference type="ARBA" id="ARBA00067056"/>
    </source>
</evidence>
<dbReference type="UniPathway" id="UPA00343"/>
<evidence type="ECO:0000256" key="10">
    <source>
        <dbReference type="ARBA" id="ARBA00070061"/>
    </source>
</evidence>
<protein>
    <recommendedName>
        <fullName evidence="10 13">N-acetylmuramic acid 6-phosphate etherase</fullName>
        <shortName evidence="13">MurNAc-6-P etherase</shortName>
        <ecNumber evidence="9 13">4.2.1.126</ecNumber>
    </recommendedName>
    <alternativeName>
        <fullName evidence="12 13">N-acetylmuramic acid 6-phosphate hydrolase</fullName>
    </alternativeName>
    <alternativeName>
        <fullName evidence="11 13">N-acetylmuramic acid 6-phosphate lyase</fullName>
    </alternativeName>
</protein>
<comment type="pathway">
    <text evidence="6 13">Amino-sugar metabolism; N-acetylmuramate degradation.</text>
</comment>
<dbReference type="RefSeq" id="WP_150436374.1">
    <property type="nucleotide sequence ID" value="NZ_VYKJ01000010.1"/>
</dbReference>
<dbReference type="FunFam" id="1.10.8.1080:FF:000001">
    <property type="entry name" value="N-acetylmuramic acid 6-phosphate etherase"/>
    <property type="match status" value="1"/>
</dbReference>
<dbReference type="Gene3D" id="3.40.50.10490">
    <property type="entry name" value="Glucose-6-phosphate isomerase like protein, domain 1"/>
    <property type="match status" value="1"/>
</dbReference>
<dbReference type="EMBL" id="VYKJ01000010">
    <property type="protein sequence ID" value="KAA8997675.1"/>
    <property type="molecule type" value="Genomic_DNA"/>
</dbReference>
<dbReference type="GO" id="GO:0016803">
    <property type="term" value="F:ether hydrolase activity"/>
    <property type="evidence" value="ECO:0007669"/>
    <property type="project" value="TreeGrafter"/>
</dbReference>
<comment type="catalytic activity">
    <reaction evidence="5 13">
        <text>N-acetyl-D-muramate 6-phosphate + H2O = N-acetyl-D-glucosamine 6-phosphate + (R)-lactate</text>
        <dbReference type="Rhea" id="RHEA:26410"/>
        <dbReference type="ChEBI" id="CHEBI:15377"/>
        <dbReference type="ChEBI" id="CHEBI:16004"/>
        <dbReference type="ChEBI" id="CHEBI:57513"/>
        <dbReference type="ChEBI" id="CHEBI:58722"/>
        <dbReference type="EC" id="4.2.1.126"/>
    </reaction>
</comment>
<proteinExistence type="evidence at transcript level"/>
<accession>A0A5J5FW19</accession>
<evidence type="ECO:0000256" key="11">
    <source>
        <dbReference type="ARBA" id="ARBA00077905"/>
    </source>
</evidence>
<dbReference type="PANTHER" id="PTHR10088">
    <property type="entry name" value="GLUCOKINASE REGULATORY PROTEIN"/>
    <property type="match status" value="1"/>
</dbReference>
<dbReference type="PROSITE" id="PS01272">
    <property type="entry name" value="GCKR"/>
    <property type="match status" value="1"/>
</dbReference>
<keyword evidence="2 13" id="KW-0456">Lyase</keyword>
<dbReference type="NCBIfam" id="TIGR00274">
    <property type="entry name" value="N-acetylmuramic acid 6-phosphate etherase"/>
    <property type="match status" value="1"/>
</dbReference>
<evidence type="ECO:0000256" key="8">
    <source>
        <dbReference type="ARBA" id="ARBA00061234"/>
    </source>
</evidence>
<dbReference type="CDD" id="cd05007">
    <property type="entry name" value="SIS_Etherase"/>
    <property type="match status" value="1"/>
</dbReference>
<evidence type="ECO:0000256" key="12">
    <source>
        <dbReference type="ARBA" id="ARBA00084049"/>
    </source>
</evidence>
<evidence type="ECO:0000256" key="7">
    <source>
        <dbReference type="ARBA" id="ARBA00060595"/>
    </source>
</evidence>
<evidence type="ECO:0000256" key="5">
    <source>
        <dbReference type="ARBA" id="ARBA00051747"/>
    </source>
</evidence>
<dbReference type="NCBIfam" id="NF009222">
    <property type="entry name" value="PRK12570.1"/>
    <property type="match status" value="1"/>
</dbReference>
<name>A0A5J5FW19_9GAMM</name>
<keyword evidence="3 13" id="KW-0119">Carbohydrate metabolism</keyword>
<evidence type="ECO:0000256" key="1">
    <source>
        <dbReference type="ARBA" id="ARBA00011738"/>
    </source>
</evidence>
<dbReference type="GO" id="GO:0097173">
    <property type="term" value="P:N-acetylmuramic acid catabolic process"/>
    <property type="evidence" value="ECO:0007669"/>
    <property type="project" value="UniProtKB-UniPathway"/>
</dbReference>
<dbReference type="GO" id="GO:0097367">
    <property type="term" value="F:carbohydrate derivative binding"/>
    <property type="evidence" value="ECO:0007669"/>
    <property type="project" value="InterPro"/>
</dbReference>
<dbReference type="InterPro" id="IPR040190">
    <property type="entry name" value="MURQ/GCKR"/>
</dbReference>
<gene>
    <name evidence="13 15" type="primary">murQ</name>
    <name evidence="15" type="ORF">FJU30_18110</name>
</gene>
<dbReference type="PANTHER" id="PTHR10088:SF5">
    <property type="entry name" value="N-ACETYLMURAMIC ACID 6-PHOSPHATE ETHERASE"/>
    <property type="match status" value="1"/>
</dbReference>
<dbReference type="InterPro" id="IPR005488">
    <property type="entry name" value="Etherase_MurQ"/>
</dbReference>
<dbReference type="SUPFAM" id="SSF53697">
    <property type="entry name" value="SIS domain"/>
    <property type="match status" value="1"/>
</dbReference>
<comment type="pathway">
    <text evidence="7 13">Amino-sugar metabolism; 1,6-anhydro-N-acetylmuramate degradation.</text>
</comment>
<dbReference type="GO" id="GO:0016835">
    <property type="term" value="F:carbon-oxygen lyase activity"/>
    <property type="evidence" value="ECO:0007669"/>
    <property type="project" value="UniProtKB-UniRule"/>
</dbReference>
<feature type="active site" evidence="13">
    <location>
        <position position="121"/>
    </location>
</feature>
<dbReference type="UniPathway" id="UPA00342"/>
<feature type="active site" description="Proton donor" evidence="13">
    <location>
        <position position="90"/>
    </location>
</feature>
<comment type="caution">
    <text evidence="15">The sequence shown here is derived from an EMBL/GenBank/DDBJ whole genome shotgun (WGS) entry which is preliminary data.</text>
</comment>
<dbReference type="GO" id="GO:0046348">
    <property type="term" value="P:amino sugar catabolic process"/>
    <property type="evidence" value="ECO:0007669"/>
    <property type="project" value="InterPro"/>
</dbReference>
<dbReference type="Gene3D" id="1.10.8.1080">
    <property type="match status" value="1"/>
</dbReference>
<feature type="domain" description="SIS" evidence="14">
    <location>
        <begin position="62"/>
        <end position="225"/>
    </location>
</feature>
<keyword evidence="16" id="KW-1185">Reference proteome</keyword>
<dbReference type="PROSITE" id="PS50012">
    <property type="entry name" value="RCC1_3"/>
    <property type="match status" value="1"/>
</dbReference>
<dbReference type="Pfam" id="PF20741">
    <property type="entry name" value="GKRP-like_C"/>
    <property type="match status" value="1"/>
</dbReference>
<evidence type="ECO:0000313" key="16">
    <source>
        <dbReference type="Proteomes" id="UP000335415"/>
    </source>
</evidence>